<dbReference type="KEGG" id="cpi:Cpin_0623"/>
<dbReference type="GO" id="GO:0008972">
    <property type="term" value="F:phosphomethylpyrimidine kinase activity"/>
    <property type="evidence" value="ECO:0007669"/>
    <property type="project" value="InterPro"/>
</dbReference>
<reference evidence="5" key="1">
    <citation type="submission" date="2009-08" db="EMBL/GenBank/DDBJ databases">
        <title>The complete genome of Chitinophaga pinensis DSM 2588.</title>
        <authorList>
            <consortium name="US DOE Joint Genome Institute (JGI-PGF)"/>
            <person name="Lucas S."/>
            <person name="Copeland A."/>
            <person name="Lapidus A."/>
            <person name="Glavina del Rio T."/>
            <person name="Dalin E."/>
            <person name="Tice H."/>
            <person name="Bruce D."/>
            <person name="Goodwin L."/>
            <person name="Pitluck S."/>
            <person name="Kyrpides N."/>
            <person name="Mavromatis K."/>
            <person name="Ivanova N."/>
            <person name="Mikhailova N."/>
            <person name="Sims D."/>
            <person name="Meinche L."/>
            <person name="Brettin T."/>
            <person name="Detter J.C."/>
            <person name="Han C."/>
            <person name="Larimer F."/>
            <person name="Land M."/>
            <person name="Hauser L."/>
            <person name="Markowitz V."/>
            <person name="Cheng J.-F."/>
            <person name="Hugenholtz P."/>
            <person name="Woyke T."/>
            <person name="Wu D."/>
            <person name="Spring S."/>
            <person name="Klenk H.-P."/>
            <person name="Eisen J.A."/>
        </authorList>
    </citation>
    <scope>NUCLEOTIDE SEQUENCE [LARGE SCALE GENOMIC DNA]</scope>
    <source>
        <strain evidence="5">ATCC 43595 / DSM 2588 / LMG 13176 / NBRC 15968 / NCIMB 11800 / UQM 2034</strain>
    </source>
</reference>
<comment type="pathway">
    <text evidence="1">Cofactor biosynthesis; thiamine diphosphate biosynthesis.</text>
</comment>
<feature type="domain" description="Pyridoxamine kinase/Phosphomethylpyrimidine kinase" evidence="3">
    <location>
        <begin position="15"/>
        <end position="248"/>
    </location>
</feature>
<evidence type="ECO:0000259" key="3">
    <source>
        <dbReference type="Pfam" id="PF08543"/>
    </source>
</evidence>
<evidence type="ECO:0000256" key="2">
    <source>
        <dbReference type="ARBA" id="ARBA00012135"/>
    </source>
</evidence>
<dbReference type="AlphaFoldDB" id="A0A979FZU7"/>
<dbReference type="GO" id="GO:0009228">
    <property type="term" value="P:thiamine biosynthetic process"/>
    <property type="evidence" value="ECO:0007669"/>
    <property type="project" value="InterPro"/>
</dbReference>
<protein>
    <recommendedName>
        <fullName evidence="2">hydroxymethylpyrimidine kinase</fullName>
        <ecNumber evidence="2">2.7.1.49</ecNumber>
    </recommendedName>
</protein>
<dbReference type="GO" id="GO:0005829">
    <property type="term" value="C:cytosol"/>
    <property type="evidence" value="ECO:0007669"/>
    <property type="project" value="TreeGrafter"/>
</dbReference>
<organism evidence="4 5">
    <name type="scientific">Chitinophaga pinensis (strain ATCC 43595 / DSM 2588 / LMG 13176 / NBRC 15968 / NCIMB 11800 / UQM 2034)</name>
    <dbReference type="NCBI Taxonomy" id="485918"/>
    <lineage>
        <taxon>Bacteria</taxon>
        <taxon>Pseudomonadati</taxon>
        <taxon>Bacteroidota</taxon>
        <taxon>Chitinophagia</taxon>
        <taxon>Chitinophagales</taxon>
        <taxon>Chitinophagaceae</taxon>
        <taxon>Chitinophaga</taxon>
    </lineage>
</organism>
<dbReference type="GO" id="GO:0008902">
    <property type="term" value="F:hydroxymethylpyrimidine kinase activity"/>
    <property type="evidence" value="ECO:0007669"/>
    <property type="project" value="UniProtKB-EC"/>
</dbReference>
<dbReference type="PANTHER" id="PTHR20858">
    <property type="entry name" value="PHOSPHOMETHYLPYRIMIDINE KINASE"/>
    <property type="match status" value="1"/>
</dbReference>
<dbReference type="Proteomes" id="UP000002215">
    <property type="component" value="Chromosome"/>
</dbReference>
<dbReference type="OrthoDB" id="9810880at2"/>
<dbReference type="RefSeq" id="WP_012788297.1">
    <property type="nucleotide sequence ID" value="NC_013132.1"/>
</dbReference>
<gene>
    <name evidence="4" type="ordered locus">Cpin_0623</name>
</gene>
<sequence>MAQHRPFVLSLAGLDPSAGAGLLADIKTFEALGTYGLGVCTALTVQTDTRFVSAEWQSAAQIIAQAQPLLESFPVQYCKIGIMKDVHTMLEVINAIRAITPDIRIVLDPVLKASAGYTFHDDTRLSAWKSVLQQLYLLTPNLQEALLLSGEREGQTAARVLSAYCAVLLKGGHREDKPGIDSLYLSAQNDTDKVLDIPAGKGKVYPKHGSGCVLSAAITAQLAAGVPLSTACITAKLYTEKFLASHSSLLGYHNS</sequence>
<evidence type="ECO:0000256" key="1">
    <source>
        <dbReference type="ARBA" id="ARBA00004948"/>
    </source>
</evidence>
<dbReference type="InterPro" id="IPR004399">
    <property type="entry name" value="HMP/HMP-P_kinase_dom"/>
</dbReference>
<dbReference type="Gene3D" id="3.40.1190.20">
    <property type="match status" value="1"/>
</dbReference>
<proteinExistence type="predicted"/>
<evidence type="ECO:0000313" key="5">
    <source>
        <dbReference type="Proteomes" id="UP000002215"/>
    </source>
</evidence>
<dbReference type="InterPro" id="IPR013749">
    <property type="entry name" value="PM/HMP-P_kinase-1"/>
</dbReference>
<keyword evidence="4" id="KW-0418">Kinase</keyword>
<dbReference type="InterPro" id="IPR029056">
    <property type="entry name" value="Ribokinase-like"/>
</dbReference>
<dbReference type="EMBL" id="CP001699">
    <property type="protein sequence ID" value="ACU58121.1"/>
    <property type="molecule type" value="Genomic_DNA"/>
</dbReference>
<keyword evidence="4" id="KW-0808">Transferase</keyword>
<evidence type="ECO:0000313" key="4">
    <source>
        <dbReference type="EMBL" id="ACU58121.1"/>
    </source>
</evidence>
<accession>A0A979FZU7</accession>
<reference evidence="4 5" key="2">
    <citation type="journal article" date="2010" name="Stand. Genomic Sci.">
        <title>Complete genome sequence of Chitinophaga pinensis type strain (UQM 2034).</title>
        <authorList>
            <person name="Glavina Del Rio T."/>
            <person name="Abt B."/>
            <person name="Spring S."/>
            <person name="Lapidus A."/>
            <person name="Nolan M."/>
            <person name="Tice H."/>
            <person name="Copeland A."/>
            <person name="Cheng J.F."/>
            <person name="Chen F."/>
            <person name="Bruce D."/>
            <person name="Goodwin L."/>
            <person name="Pitluck S."/>
            <person name="Ivanova N."/>
            <person name="Mavromatis K."/>
            <person name="Mikhailova N."/>
            <person name="Pati A."/>
            <person name="Chen A."/>
            <person name="Palaniappan K."/>
            <person name="Land M."/>
            <person name="Hauser L."/>
            <person name="Chang Y.J."/>
            <person name="Jeffries C.D."/>
            <person name="Chain P."/>
            <person name="Saunders E."/>
            <person name="Detter J.C."/>
            <person name="Brettin T."/>
            <person name="Rohde M."/>
            <person name="Goker M."/>
            <person name="Bristow J."/>
            <person name="Eisen J.A."/>
            <person name="Markowitz V."/>
            <person name="Hugenholtz P."/>
            <person name="Kyrpides N.C."/>
            <person name="Klenk H.P."/>
            <person name="Lucas S."/>
        </authorList>
    </citation>
    <scope>NUCLEOTIDE SEQUENCE [LARGE SCALE GENOMIC DNA]</scope>
    <source>
        <strain evidence="5">ATCC 43595 / DSM 2588 / LMG 13176 / NBRC 15968 / NCIMB 11800 / UQM 2034</strain>
    </source>
</reference>
<dbReference type="SUPFAM" id="SSF53613">
    <property type="entry name" value="Ribokinase-like"/>
    <property type="match status" value="1"/>
</dbReference>
<dbReference type="PANTHER" id="PTHR20858:SF17">
    <property type="entry name" value="HYDROXYMETHYLPYRIMIDINE_PHOSPHOMETHYLPYRIMIDINE KINASE THI20-RELATED"/>
    <property type="match status" value="1"/>
</dbReference>
<dbReference type="Pfam" id="PF08543">
    <property type="entry name" value="Phos_pyr_kin"/>
    <property type="match status" value="1"/>
</dbReference>
<dbReference type="EC" id="2.7.1.49" evidence="2"/>
<name>A0A979FZU7_CHIPD</name>
<dbReference type="CDD" id="cd01169">
    <property type="entry name" value="HMPP_kinase"/>
    <property type="match status" value="1"/>
</dbReference>